<accession>A0ABQ6JST4</accession>
<feature type="transmembrane region" description="Helical" evidence="1">
    <location>
        <begin position="110"/>
        <end position="129"/>
    </location>
</feature>
<feature type="transmembrane region" description="Helical" evidence="1">
    <location>
        <begin position="293"/>
        <end position="311"/>
    </location>
</feature>
<gene>
    <name evidence="2" type="ORF">GCM10025869_18900</name>
</gene>
<dbReference type="PANTHER" id="PTHR34821">
    <property type="entry name" value="INNER MEMBRANE PROTEIN YDCZ"/>
    <property type="match status" value="1"/>
</dbReference>
<reference evidence="3" key="1">
    <citation type="journal article" date="2019" name="Int. J. Syst. Evol. Microbiol.">
        <title>The Global Catalogue of Microorganisms (GCM) 10K type strain sequencing project: providing services to taxonomists for standard genome sequencing and annotation.</title>
        <authorList>
            <consortium name="The Broad Institute Genomics Platform"/>
            <consortium name="The Broad Institute Genome Sequencing Center for Infectious Disease"/>
            <person name="Wu L."/>
            <person name="Ma J."/>
        </authorList>
    </citation>
    <scope>NUCLEOTIDE SEQUENCE [LARGE SCALE GENOMIC DNA]</scope>
    <source>
        <strain evidence="3">NBRC 108755</strain>
    </source>
</reference>
<dbReference type="InterPro" id="IPR006750">
    <property type="entry name" value="YdcZ"/>
</dbReference>
<feature type="transmembrane region" description="Helical" evidence="1">
    <location>
        <begin position="86"/>
        <end position="104"/>
    </location>
</feature>
<keyword evidence="1" id="KW-0812">Transmembrane</keyword>
<feature type="transmembrane region" description="Helical" evidence="1">
    <location>
        <begin position="44"/>
        <end position="65"/>
    </location>
</feature>
<feature type="transmembrane region" description="Helical" evidence="1">
    <location>
        <begin position="264"/>
        <end position="287"/>
    </location>
</feature>
<keyword evidence="1" id="KW-1133">Transmembrane helix</keyword>
<feature type="transmembrane region" description="Helical" evidence="1">
    <location>
        <begin position="12"/>
        <end position="32"/>
    </location>
</feature>
<keyword evidence="3" id="KW-1185">Reference proteome</keyword>
<dbReference type="Pfam" id="PF04657">
    <property type="entry name" value="DMT_YdcZ"/>
    <property type="match status" value="2"/>
</dbReference>
<proteinExistence type="predicted"/>
<dbReference type="RefSeq" id="WP_284299657.1">
    <property type="nucleotide sequence ID" value="NZ_BSVA01000001.1"/>
</dbReference>
<name>A0ABQ6JST4_9MICO</name>
<evidence type="ECO:0000313" key="2">
    <source>
        <dbReference type="EMBL" id="GMA91361.1"/>
    </source>
</evidence>
<feature type="transmembrane region" description="Helical" evidence="1">
    <location>
        <begin position="168"/>
        <end position="189"/>
    </location>
</feature>
<dbReference type="EMBL" id="BSVA01000001">
    <property type="protein sequence ID" value="GMA91361.1"/>
    <property type="molecule type" value="Genomic_DNA"/>
</dbReference>
<keyword evidence="1" id="KW-0472">Membrane</keyword>
<evidence type="ECO:0000313" key="3">
    <source>
        <dbReference type="Proteomes" id="UP001157069"/>
    </source>
</evidence>
<comment type="caution">
    <text evidence="2">The sequence shown here is derived from an EMBL/GenBank/DDBJ whole genome shotgun (WGS) entry which is preliminary data.</text>
</comment>
<protein>
    <recommendedName>
        <fullName evidence="4">Transporter family-2 protein</fullName>
    </recommendedName>
</protein>
<evidence type="ECO:0000256" key="1">
    <source>
        <dbReference type="SAM" id="Phobius"/>
    </source>
</evidence>
<feature type="transmembrane region" description="Helical" evidence="1">
    <location>
        <begin position="238"/>
        <end position="257"/>
    </location>
</feature>
<sequence>MSHDHALRPFVTSIAVTVAVVVGGFIALQARINGELALELHDGIVTALISFGTGTVVLGLALLVWSPGRRGIVRIRDAVRERRMTVWFLFGGVAGALMVVSQGVTAPIVGVALFTVALVGGQTVGSLILDRRGVGTMPAKPLTLTRMLGALLAVAAVAWAVSDRLQTGVPWWLLVLPFVAGAGTSWQQAVNGQLRGASGSVLSASFVSFLAGTAVLAIASWIDLASTGARLEFPAEPWLYAGGVIGIVFIASAAAIVPLTGVLLFGLATIVGQLGAAVLLDLLLPVADAGLDLATVGGAVFAVLALAVAAFRRPGRRARVTDSTGASSR</sequence>
<feature type="transmembrane region" description="Helical" evidence="1">
    <location>
        <begin position="141"/>
        <end position="162"/>
    </location>
</feature>
<dbReference type="Proteomes" id="UP001157069">
    <property type="component" value="Unassembled WGS sequence"/>
</dbReference>
<feature type="transmembrane region" description="Helical" evidence="1">
    <location>
        <begin position="201"/>
        <end position="222"/>
    </location>
</feature>
<dbReference type="PANTHER" id="PTHR34821:SF2">
    <property type="entry name" value="INNER MEMBRANE PROTEIN YDCZ"/>
    <property type="match status" value="1"/>
</dbReference>
<evidence type="ECO:0008006" key="4">
    <source>
        <dbReference type="Google" id="ProtNLM"/>
    </source>
</evidence>
<organism evidence="2 3">
    <name type="scientific">Homoserinibacter gongjuensis</name>
    <dbReference type="NCBI Taxonomy" id="1162968"/>
    <lineage>
        <taxon>Bacteria</taxon>
        <taxon>Bacillati</taxon>
        <taxon>Actinomycetota</taxon>
        <taxon>Actinomycetes</taxon>
        <taxon>Micrococcales</taxon>
        <taxon>Microbacteriaceae</taxon>
        <taxon>Homoserinibacter</taxon>
    </lineage>
</organism>